<dbReference type="OMA" id="HINASVP"/>
<evidence type="ECO:0000256" key="1">
    <source>
        <dbReference type="ARBA" id="ARBA00001947"/>
    </source>
</evidence>
<dbReference type="OrthoDB" id="515692at2759"/>
<dbReference type="PANTHER" id="PTHR46233:SF3">
    <property type="entry name" value="HYDROXYACYLGLUTATHIONE HYDROLASE GLOC"/>
    <property type="match status" value="1"/>
</dbReference>
<evidence type="ECO:0000259" key="5">
    <source>
        <dbReference type="SMART" id="SM00849"/>
    </source>
</evidence>
<dbReference type="Gene3D" id="3.60.15.10">
    <property type="entry name" value="Ribonuclease Z/Hydroxyacylglutathione hydrolase-like"/>
    <property type="match status" value="1"/>
</dbReference>
<dbReference type="GO" id="GO:0016787">
    <property type="term" value="F:hydrolase activity"/>
    <property type="evidence" value="ECO:0007669"/>
    <property type="project" value="UniProtKB-KW"/>
</dbReference>
<dbReference type="PANTHER" id="PTHR46233">
    <property type="entry name" value="HYDROXYACYLGLUTATHIONE HYDROLASE GLOC"/>
    <property type="match status" value="1"/>
</dbReference>
<keyword evidence="2" id="KW-0479">Metal-binding</keyword>
<proteinExistence type="predicted"/>
<evidence type="ECO:0000313" key="6">
    <source>
        <dbReference type="EMBL" id="ELP91670.1"/>
    </source>
</evidence>
<dbReference type="InterPro" id="IPR001279">
    <property type="entry name" value="Metallo-B-lactamas"/>
</dbReference>
<comment type="cofactor">
    <cofactor evidence="1">
        <name>Zn(2+)</name>
        <dbReference type="ChEBI" id="CHEBI:29105"/>
    </cofactor>
</comment>
<dbReference type="SMART" id="SM00849">
    <property type="entry name" value="Lactamase_B"/>
    <property type="match status" value="1"/>
</dbReference>
<keyword evidence="3" id="KW-0378">Hydrolase</keyword>
<dbReference type="EMBL" id="KB206455">
    <property type="protein sequence ID" value="ELP91670.1"/>
    <property type="molecule type" value="Genomic_DNA"/>
</dbReference>
<evidence type="ECO:0000256" key="3">
    <source>
        <dbReference type="ARBA" id="ARBA00022801"/>
    </source>
</evidence>
<evidence type="ECO:0000256" key="2">
    <source>
        <dbReference type="ARBA" id="ARBA00022723"/>
    </source>
</evidence>
<name>A0A0A1UD45_ENTIV</name>
<evidence type="ECO:0000313" key="7">
    <source>
        <dbReference type="Proteomes" id="UP000014680"/>
    </source>
</evidence>
<dbReference type="VEuPathDB" id="AmoebaDB:EIN_207070"/>
<dbReference type="CDD" id="cd06262">
    <property type="entry name" value="metallo-hydrolase-like_MBL-fold"/>
    <property type="match status" value="1"/>
</dbReference>
<sequence>MTNKNKFVYSFMPTGMVQTNCTIIGNLELKTYILCDVGGDAEKVVEKAKKMGLTKCVGVFFTHGHFDHVVGSTEIKRITEAPLIINEKDVEMYYDMKKQQNFFGIKIEKVATIDRTVKDRNVIDGIGTCALVIHTPGHSPGSSCLYFEELDLLIAGDTLFRESYGKTEMWGYDFAKLKNSITEILFKLPGKTTVVTGHGSSTTIAFEKVSNSIMF</sequence>
<dbReference type="AlphaFoldDB" id="A0A0A1UD45"/>
<protein>
    <submittedName>
        <fullName evidence="6">Beta lactamase domain, putative</fullName>
    </submittedName>
</protein>
<dbReference type="SUPFAM" id="SSF56281">
    <property type="entry name" value="Metallo-hydrolase/oxidoreductase"/>
    <property type="match status" value="1"/>
</dbReference>
<gene>
    <name evidence="6" type="ORF">EIN_207070</name>
</gene>
<dbReference type="InterPro" id="IPR051453">
    <property type="entry name" value="MBL_Glyoxalase_II"/>
</dbReference>
<dbReference type="Proteomes" id="UP000014680">
    <property type="component" value="Unassembled WGS sequence"/>
</dbReference>
<dbReference type="KEGG" id="eiv:EIN_207070"/>
<dbReference type="GeneID" id="14890636"/>
<dbReference type="GO" id="GO:0046872">
    <property type="term" value="F:metal ion binding"/>
    <property type="evidence" value="ECO:0007669"/>
    <property type="project" value="UniProtKB-KW"/>
</dbReference>
<organism evidence="6 7">
    <name type="scientific">Entamoeba invadens IP1</name>
    <dbReference type="NCBI Taxonomy" id="370355"/>
    <lineage>
        <taxon>Eukaryota</taxon>
        <taxon>Amoebozoa</taxon>
        <taxon>Evosea</taxon>
        <taxon>Archamoebae</taxon>
        <taxon>Mastigamoebida</taxon>
        <taxon>Entamoebidae</taxon>
        <taxon>Entamoeba</taxon>
    </lineage>
</organism>
<dbReference type="RefSeq" id="XP_004258441.1">
    <property type="nucleotide sequence ID" value="XM_004258393.1"/>
</dbReference>
<accession>A0A0A1UD45</accession>
<dbReference type="InterPro" id="IPR036866">
    <property type="entry name" value="RibonucZ/Hydroxyglut_hydro"/>
</dbReference>
<keyword evidence="4" id="KW-0862">Zinc</keyword>
<feature type="domain" description="Metallo-beta-lactamase" evidence="5">
    <location>
        <begin position="18"/>
        <end position="198"/>
    </location>
</feature>
<keyword evidence="7" id="KW-1185">Reference proteome</keyword>
<reference evidence="6 7" key="1">
    <citation type="submission" date="2012-10" db="EMBL/GenBank/DDBJ databases">
        <authorList>
            <person name="Zafar N."/>
            <person name="Inman J."/>
            <person name="Hall N."/>
            <person name="Lorenzi H."/>
            <person name="Caler E."/>
        </authorList>
    </citation>
    <scope>NUCLEOTIDE SEQUENCE [LARGE SCALE GENOMIC DNA]</scope>
    <source>
        <strain evidence="6 7">IP1</strain>
    </source>
</reference>
<dbReference type="Pfam" id="PF00753">
    <property type="entry name" value="Lactamase_B"/>
    <property type="match status" value="1"/>
</dbReference>
<evidence type="ECO:0000256" key="4">
    <source>
        <dbReference type="ARBA" id="ARBA00022833"/>
    </source>
</evidence>